<protein>
    <submittedName>
        <fullName evidence="2">Uncharacterized protein</fullName>
    </submittedName>
</protein>
<dbReference type="AlphaFoldDB" id="A0A3N6TV22"/>
<evidence type="ECO:0000256" key="1">
    <source>
        <dbReference type="SAM" id="MobiDB-lite"/>
    </source>
</evidence>
<sequence>MYVKGINPRTASIRTQPENIGPLSHPRLQQDLSAKNALEIAIRGHRLTRCFLFDWHQAPDGARLHALISDNLSHTDLGTGQNYWQRAGVKYYQVPSDRMSFLFVLSYLAAVNPENRGDRL</sequence>
<gene>
    <name evidence="2" type="ORF">EB241_04920</name>
</gene>
<feature type="region of interest" description="Disordered" evidence="1">
    <location>
        <begin position="1"/>
        <end position="24"/>
    </location>
</feature>
<keyword evidence="3" id="KW-1185">Reference proteome</keyword>
<name>A0A3N6TV22_9GAMM</name>
<reference evidence="2 3" key="1">
    <citation type="submission" date="2018-10" db="EMBL/GenBank/DDBJ databases">
        <title>Draft genome sequence for the type isolate of Erwinia psidii, agent causal of bacterial blight in guava (Psidium guajava) and wilt and die-back of Eucalyptus spp.</title>
        <authorList>
            <person name="Hermenegildo P.S."/>
            <person name="Santos S.A."/>
            <person name="Guimaraes L.M.S."/>
            <person name="Vidigal P.M.P."/>
            <person name="Pereira I.C."/>
            <person name="Badel J.L."/>
            <person name="Alfenas-Zerbini P."/>
            <person name="Ferreira M.A.S.V."/>
            <person name="Alfenas A.C."/>
        </authorList>
    </citation>
    <scope>NUCLEOTIDE SEQUENCE [LARGE SCALE GENOMIC DNA]</scope>
    <source>
        <strain evidence="2 3">IBSBF 435</strain>
    </source>
</reference>
<accession>A0A3N6TV22</accession>
<comment type="caution">
    <text evidence="2">The sequence shown here is derived from an EMBL/GenBank/DDBJ whole genome shotgun (WGS) entry which is preliminary data.</text>
</comment>
<evidence type="ECO:0000313" key="2">
    <source>
        <dbReference type="EMBL" id="RQM39102.1"/>
    </source>
</evidence>
<dbReference type="EMBL" id="RHHM01000003">
    <property type="protein sequence ID" value="RQM39102.1"/>
    <property type="molecule type" value="Genomic_DNA"/>
</dbReference>
<dbReference type="Proteomes" id="UP000279457">
    <property type="component" value="Unassembled WGS sequence"/>
</dbReference>
<feature type="compositionally biased region" description="Polar residues" evidence="1">
    <location>
        <begin position="9"/>
        <end position="18"/>
    </location>
</feature>
<proteinExistence type="predicted"/>
<evidence type="ECO:0000313" key="3">
    <source>
        <dbReference type="Proteomes" id="UP000279457"/>
    </source>
</evidence>
<organism evidence="2 3">
    <name type="scientific">Erwinia psidii</name>
    <dbReference type="NCBI Taxonomy" id="69224"/>
    <lineage>
        <taxon>Bacteria</taxon>
        <taxon>Pseudomonadati</taxon>
        <taxon>Pseudomonadota</taxon>
        <taxon>Gammaproteobacteria</taxon>
        <taxon>Enterobacterales</taxon>
        <taxon>Erwiniaceae</taxon>
        <taxon>Erwinia</taxon>
    </lineage>
</organism>